<organism evidence="2 3">
    <name type="scientific">Suillus luteus UH-Slu-Lm8-n1</name>
    <dbReference type="NCBI Taxonomy" id="930992"/>
    <lineage>
        <taxon>Eukaryota</taxon>
        <taxon>Fungi</taxon>
        <taxon>Dikarya</taxon>
        <taxon>Basidiomycota</taxon>
        <taxon>Agaricomycotina</taxon>
        <taxon>Agaricomycetes</taxon>
        <taxon>Agaricomycetidae</taxon>
        <taxon>Boletales</taxon>
        <taxon>Suillineae</taxon>
        <taxon>Suillaceae</taxon>
        <taxon>Suillus</taxon>
    </lineage>
</organism>
<keyword evidence="1" id="KW-1133">Transmembrane helix</keyword>
<keyword evidence="1" id="KW-0812">Transmembrane</keyword>
<accession>A0A0D0ATP4</accession>
<gene>
    <name evidence="2" type="ORF">CY34DRAFT_96312</name>
</gene>
<dbReference type="EMBL" id="KN835637">
    <property type="protein sequence ID" value="KIK35318.1"/>
    <property type="molecule type" value="Genomic_DNA"/>
</dbReference>
<evidence type="ECO:0000313" key="2">
    <source>
        <dbReference type="EMBL" id="KIK35318.1"/>
    </source>
</evidence>
<dbReference type="AlphaFoldDB" id="A0A0D0ATP4"/>
<proteinExistence type="predicted"/>
<name>A0A0D0ATP4_9AGAM</name>
<keyword evidence="3" id="KW-1185">Reference proteome</keyword>
<evidence type="ECO:0000256" key="1">
    <source>
        <dbReference type="SAM" id="Phobius"/>
    </source>
</evidence>
<reference evidence="3" key="2">
    <citation type="submission" date="2015-01" db="EMBL/GenBank/DDBJ databases">
        <title>Evolutionary Origins and Diversification of the Mycorrhizal Mutualists.</title>
        <authorList>
            <consortium name="DOE Joint Genome Institute"/>
            <consortium name="Mycorrhizal Genomics Consortium"/>
            <person name="Kohler A."/>
            <person name="Kuo A."/>
            <person name="Nagy L.G."/>
            <person name="Floudas D."/>
            <person name="Copeland A."/>
            <person name="Barry K.W."/>
            <person name="Cichocki N."/>
            <person name="Veneault-Fourrey C."/>
            <person name="LaButti K."/>
            <person name="Lindquist E.A."/>
            <person name="Lipzen A."/>
            <person name="Lundell T."/>
            <person name="Morin E."/>
            <person name="Murat C."/>
            <person name="Riley R."/>
            <person name="Ohm R."/>
            <person name="Sun H."/>
            <person name="Tunlid A."/>
            <person name="Henrissat B."/>
            <person name="Grigoriev I.V."/>
            <person name="Hibbett D.S."/>
            <person name="Martin F."/>
        </authorList>
    </citation>
    <scope>NUCLEOTIDE SEQUENCE [LARGE SCALE GENOMIC DNA]</scope>
    <source>
        <strain evidence="3">UH-Slu-Lm8-n1</strain>
    </source>
</reference>
<feature type="transmembrane region" description="Helical" evidence="1">
    <location>
        <begin position="60"/>
        <end position="83"/>
    </location>
</feature>
<keyword evidence="1" id="KW-0472">Membrane</keyword>
<dbReference type="InParanoid" id="A0A0D0ATP4"/>
<protein>
    <submittedName>
        <fullName evidence="2">Uncharacterized protein</fullName>
    </submittedName>
</protein>
<dbReference type="Proteomes" id="UP000054485">
    <property type="component" value="Unassembled WGS sequence"/>
</dbReference>
<dbReference type="OrthoDB" id="2684803at2759"/>
<reference evidence="2 3" key="1">
    <citation type="submission" date="2014-04" db="EMBL/GenBank/DDBJ databases">
        <authorList>
            <consortium name="DOE Joint Genome Institute"/>
            <person name="Kuo A."/>
            <person name="Ruytinx J."/>
            <person name="Rineau F."/>
            <person name="Colpaert J."/>
            <person name="Kohler A."/>
            <person name="Nagy L.G."/>
            <person name="Floudas D."/>
            <person name="Copeland A."/>
            <person name="Barry K.W."/>
            <person name="Cichocki N."/>
            <person name="Veneault-Fourrey C."/>
            <person name="LaButti K."/>
            <person name="Lindquist E.A."/>
            <person name="Lipzen A."/>
            <person name="Lundell T."/>
            <person name="Morin E."/>
            <person name="Murat C."/>
            <person name="Sun H."/>
            <person name="Tunlid A."/>
            <person name="Henrissat B."/>
            <person name="Grigoriev I.V."/>
            <person name="Hibbett D.S."/>
            <person name="Martin F."/>
            <person name="Nordberg H.P."/>
            <person name="Cantor M.N."/>
            <person name="Hua S.X."/>
        </authorList>
    </citation>
    <scope>NUCLEOTIDE SEQUENCE [LARGE SCALE GENOMIC DNA]</scope>
    <source>
        <strain evidence="2 3">UH-Slu-Lm8-n1</strain>
    </source>
</reference>
<feature type="transmembrane region" description="Helical" evidence="1">
    <location>
        <begin position="37"/>
        <end position="54"/>
    </location>
</feature>
<sequence length="90" mass="9616">MPITIECVRSTSVDGIINGVEVQGFINDFSSQTKNQIALVSVSMALDIVILAIPDLGTTTIAQTLCSCSFLLGVGCIFTGTMVQHFCERM</sequence>
<evidence type="ECO:0000313" key="3">
    <source>
        <dbReference type="Proteomes" id="UP000054485"/>
    </source>
</evidence>
<dbReference type="HOGENOM" id="CLU_2160092_0_0_1"/>